<reference evidence="2 3" key="1">
    <citation type="submission" date="2024-01" db="EMBL/GenBank/DDBJ databases">
        <title>The genomes of 5 underutilized Papilionoideae crops provide insights into root nodulation and disease resistance.</title>
        <authorList>
            <person name="Yuan L."/>
        </authorList>
    </citation>
    <scope>NUCLEOTIDE SEQUENCE [LARGE SCALE GENOMIC DNA]</scope>
    <source>
        <strain evidence="2">LY-2023</strain>
        <tissue evidence="2">Leaf</tissue>
    </source>
</reference>
<proteinExistence type="predicted"/>
<name>A0AAN9Q3K5_CLITE</name>
<organism evidence="2 3">
    <name type="scientific">Clitoria ternatea</name>
    <name type="common">Butterfly pea</name>
    <dbReference type="NCBI Taxonomy" id="43366"/>
    <lineage>
        <taxon>Eukaryota</taxon>
        <taxon>Viridiplantae</taxon>
        <taxon>Streptophyta</taxon>
        <taxon>Embryophyta</taxon>
        <taxon>Tracheophyta</taxon>
        <taxon>Spermatophyta</taxon>
        <taxon>Magnoliopsida</taxon>
        <taxon>eudicotyledons</taxon>
        <taxon>Gunneridae</taxon>
        <taxon>Pentapetalae</taxon>
        <taxon>rosids</taxon>
        <taxon>fabids</taxon>
        <taxon>Fabales</taxon>
        <taxon>Fabaceae</taxon>
        <taxon>Papilionoideae</taxon>
        <taxon>50 kb inversion clade</taxon>
        <taxon>NPAAA clade</taxon>
        <taxon>indigoferoid/millettioid clade</taxon>
        <taxon>Phaseoleae</taxon>
        <taxon>Clitoria</taxon>
    </lineage>
</organism>
<gene>
    <name evidence="2" type="ORF">RJT34_01894</name>
</gene>
<keyword evidence="3" id="KW-1185">Reference proteome</keyword>
<comment type="caution">
    <text evidence="2">The sequence shown here is derived from an EMBL/GenBank/DDBJ whole genome shotgun (WGS) entry which is preliminary data.</text>
</comment>
<feature type="compositionally biased region" description="Basic and acidic residues" evidence="1">
    <location>
        <begin position="34"/>
        <end position="49"/>
    </location>
</feature>
<evidence type="ECO:0000313" key="2">
    <source>
        <dbReference type="EMBL" id="KAK7317553.1"/>
    </source>
</evidence>
<evidence type="ECO:0000256" key="1">
    <source>
        <dbReference type="SAM" id="MobiDB-lite"/>
    </source>
</evidence>
<evidence type="ECO:0000313" key="3">
    <source>
        <dbReference type="Proteomes" id="UP001359559"/>
    </source>
</evidence>
<dbReference type="AlphaFoldDB" id="A0AAN9Q3K5"/>
<dbReference type="EMBL" id="JAYKXN010000001">
    <property type="protein sequence ID" value="KAK7317553.1"/>
    <property type="molecule type" value="Genomic_DNA"/>
</dbReference>
<accession>A0AAN9Q3K5</accession>
<feature type="region of interest" description="Disordered" evidence="1">
    <location>
        <begin position="1"/>
        <end position="62"/>
    </location>
</feature>
<protein>
    <submittedName>
        <fullName evidence="2">Uncharacterized protein</fullName>
    </submittedName>
</protein>
<sequence>MDMEFLRLHPLAEPLQHPPRSPALEYIPLSPRGDNNEQDSKDTDEHPLEGPRSNPTDILMADPTILPNLPKQIISSEPMDLAAALTPVPVLPVEPLGIYIPKMMMESLIHLAM</sequence>
<dbReference type="Proteomes" id="UP001359559">
    <property type="component" value="Unassembled WGS sequence"/>
</dbReference>